<evidence type="ECO:0008006" key="3">
    <source>
        <dbReference type="Google" id="ProtNLM"/>
    </source>
</evidence>
<proteinExistence type="predicted"/>
<dbReference type="KEGG" id="cpf:CPF_0055"/>
<evidence type="ECO:0000313" key="1">
    <source>
        <dbReference type="EMBL" id="ABG84537.1"/>
    </source>
</evidence>
<dbReference type="STRING" id="195103.CPF_0055"/>
<accession>A0A0H2YV64</accession>
<dbReference type="Proteomes" id="UP000001823">
    <property type="component" value="Chromosome"/>
</dbReference>
<dbReference type="EMBL" id="CP000246">
    <property type="protein sequence ID" value="ABG84537.1"/>
    <property type="molecule type" value="Genomic_DNA"/>
</dbReference>
<dbReference type="RefSeq" id="WP_003450842.1">
    <property type="nucleotide sequence ID" value="NC_008261.1"/>
</dbReference>
<name>A0A0H2YV64_CLOP1</name>
<protein>
    <recommendedName>
        <fullName evidence="3">DUF2508 family protein</fullName>
    </recommendedName>
</protein>
<keyword evidence="2" id="KW-1185">Reference proteome</keyword>
<dbReference type="PaxDb" id="195103-CPF_0055"/>
<gene>
    <name evidence="1" type="ordered locus">CPF_0055</name>
</gene>
<dbReference type="InterPro" id="IPR019644">
    <property type="entry name" value="DUF2508"/>
</dbReference>
<evidence type="ECO:0000313" key="2">
    <source>
        <dbReference type="Proteomes" id="UP000001823"/>
    </source>
</evidence>
<dbReference type="Pfam" id="PF10704">
    <property type="entry name" value="DUF2508"/>
    <property type="match status" value="1"/>
</dbReference>
<dbReference type="AlphaFoldDB" id="A0A0H2YV64"/>
<sequence length="92" mass="10900">MDKKKISDYLIKKIDYSNQDEEILKAIEQTILEMEVARSAFQNACDDKLIESLIYKEQDINARYEYLIREAKKRGIKVSMEHIFKNARISII</sequence>
<dbReference type="HOGENOM" id="CLU_175291_1_1_9"/>
<reference evidence="1 2" key="1">
    <citation type="journal article" date="2006" name="Genome Res.">
        <title>Skewed genomic variability in strains of the toxigenic bacterial pathogen, Clostridium perfringens.</title>
        <authorList>
            <person name="Myers G.S."/>
            <person name="Rasko D.A."/>
            <person name="Cheung J.K."/>
            <person name="Ravel J."/>
            <person name="Seshadri R."/>
            <person name="Deboy R.T."/>
            <person name="Ren Q."/>
            <person name="Varga J."/>
            <person name="Awad M.M."/>
            <person name="Brinkac L.M."/>
            <person name="Daugherty S.C."/>
            <person name="Haft D.H."/>
            <person name="Dodson R.J."/>
            <person name="Madupu R."/>
            <person name="Nelson W.C."/>
            <person name="Rosovitz M.J."/>
            <person name="Sullivan S.A."/>
            <person name="Khouri H."/>
            <person name="Dimitrov G.I."/>
            <person name="Watkins K.L."/>
            <person name="Mulligan S."/>
            <person name="Benton J."/>
            <person name="Radune D."/>
            <person name="Fisher D.J."/>
            <person name="Atkins H.S."/>
            <person name="Hiscox T."/>
            <person name="Jost B.H."/>
            <person name="Billington S.J."/>
            <person name="Songer J.G."/>
            <person name="McClane B.A."/>
            <person name="Titball R.W."/>
            <person name="Rood J.I."/>
            <person name="Melville S.B."/>
            <person name="Paulsen I.T."/>
        </authorList>
    </citation>
    <scope>NUCLEOTIDE SEQUENCE [LARGE SCALE GENOMIC DNA]</scope>
    <source>
        <strain evidence="2">ATCC 13124 / DSM 756 / JCM 1290 / NCIMB 6125 / NCTC 8237 / S 107 / Type A</strain>
    </source>
</reference>
<organism evidence="1 2">
    <name type="scientific">Clostridium perfringens (strain ATCC 13124 / DSM 756 / JCM 1290 / NCIMB 6125 / NCTC 8237 / Type A)</name>
    <dbReference type="NCBI Taxonomy" id="195103"/>
    <lineage>
        <taxon>Bacteria</taxon>
        <taxon>Bacillati</taxon>
        <taxon>Bacillota</taxon>
        <taxon>Clostridia</taxon>
        <taxon>Eubacteriales</taxon>
        <taxon>Clostridiaceae</taxon>
        <taxon>Clostridium</taxon>
    </lineage>
</organism>